<reference evidence="2" key="1">
    <citation type="submission" date="2017-03" db="EMBL/GenBank/DDBJ databases">
        <title>Phytopthora megakarya and P. palmivora, two closely related causual agents of cacao black pod achieved similar genome size and gene model numbers by different mechanisms.</title>
        <authorList>
            <person name="Ali S."/>
            <person name="Shao J."/>
            <person name="Larry D.J."/>
            <person name="Kronmiller B."/>
            <person name="Shen D."/>
            <person name="Strem M.D."/>
            <person name="Melnick R.L."/>
            <person name="Guiltinan M.J."/>
            <person name="Tyler B.M."/>
            <person name="Meinhardt L.W."/>
            <person name="Bailey B.A."/>
        </authorList>
    </citation>
    <scope>NUCLEOTIDE SEQUENCE [LARGE SCALE GENOMIC DNA]</scope>
    <source>
        <strain evidence="2">zdho120</strain>
    </source>
</reference>
<protein>
    <recommendedName>
        <fullName evidence="3">Helitron helicase</fullName>
    </recommendedName>
</protein>
<dbReference type="Proteomes" id="UP000198211">
    <property type="component" value="Unassembled WGS sequence"/>
</dbReference>
<evidence type="ECO:0000313" key="2">
    <source>
        <dbReference type="Proteomes" id="UP000198211"/>
    </source>
</evidence>
<keyword evidence="2" id="KW-1185">Reference proteome</keyword>
<evidence type="ECO:0008006" key="3">
    <source>
        <dbReference type="Google" id="ProtNLM"/>
    </source>
</evidence>
<gene>
    <name evidence="1" type="ORF">PHMEG_00015224</name>
</gene>
<dbReference type="EMBL" id="NBNE01002047">
    <property type="protein sequence ID" value="OWZ11712.1"/>
    <property type="molecule type" value="Genomic_DNA"/>
</dbReference>
<sequence>MYRTFHDAAITAGYLENDREWKGCLLDSSYERMSYQLCQLYVQDSEELNNIFLSNGTTFDNNGVSVLKDYREEADANEQDK</sequence>
<dbReference type="AlphaFoldDB" id="A0A225W2D7"/>
<name>A0A225W2D7_9STRA</name>
<organism evidence="1 2">
    <name type="scientific">Phytophthora megakarya</name>
    <dbReference type="NCBI Taxonomy" id="4795"/>
    <lineage>
        <taxon>Eukaryota</taxon>
        <taxon>Sar</taxon>
        <taxon>Stramenopiles</taxon>
        <taxon>Oomycota</taxon>
        <taxon>Peronosporomycetes</taxon>
        <taxon>Peronosporales</taxon>
        <taxon>Peronosporaceae</taxon>
        <taxon>Phytophthora</taxon>
    </lineage>
</organism>
<evidence type="ECO:0000313" key="1">
    <source>
        <dbReference type="EMBL" id="OWZ11712.1"/>
    </source>
</evidence>
<accession>A0A225W2D7</accession>
<proteinExistence type="predicted"/>
<comment type="caution">
    <text evidence="1">The sequence shown here is derived from an EMBL/GenBank/DDBJ whole genome shotgun (WGS) entry which is preliminary data.</text>
</comment>